<feature type="region of interest" description="Disordered" evidence="1">
    <location>
        <begin position="933"/>
        <end position="971"/>
    </location>
</feature>
<feature type="compositionally biased region" description="Gly residues" evidence="1">
    <location>
        <begin position="912"/>
        <end position="921"/>
    </location>
</feature>
<feature type="compositionally biased region" description="Basic and acidic residues" evidence="1">
    <location>
        <begin position="1211"/>
        <end position="1227"/>
    </location>
</feature>
<dbReference type="OrthoDB" id="4174342at2759"/>
<feature type="compositionally biased region" description="Acidic residues" evidence="1">
    <location>
        <begin position="1279"/>
        <end position="1302"/>
    </location>
</feature>
<gene>
    <name evidence="2" type="ORF">D0859_16181</name>
</gene>
<name>A0A3M7I2Q4_HORWE</name>
<comment type="caution">
    <text evidence="2">The sequence shown here is derived from an EMBL/GenBank/DDBJ whole genome shotgun (WGS) entry which is preliminary data.</text>
</comment>
<feature type="region of interest" description="Disordered" evidence="1">
    <location>
        <begin position="1211"/>
        <end position="1339"/>
    </location>
</feature>
<feature type="region of interest" description="Disordered" evidence="1">
    <location>
        <begin position="152"/>
        <end position="171"/>
    </location>
</feature>
<feature type="region of interest" description="Disordered" evidence="1">
    <location>
        <begin position="985"/>
        <end position="1012"/>
    </location>
</feature>
<sequence length="1339" mass="144991">MSTTTPNTPNSSPLCYRPSTDPKEITHSPHYTSLAKRAYDLRKRDLSSLAEKWCRQNLRFLTLPAEYIPPEHHADHHFTAAKAKAFESHLMRIEACLDEAEKGLANGSIGAVEVQLRGAEVLVRAAEEYVRTMVETVTELIRQVRVMRNFQRMGGAEPDSSAQSDDAEKERVAEDFSEAIAVLKVKKFRPPPALAAFTRALGLVDIDNLTRASRAEKKAMSNPPPYSQPFQACFPTIGAPMPVQMQSSTSQSPSRHESAATHEETFAHQFAEVQGASQAHAAQQMYFDPTMEDQLPLPAVPFGIQRLQYRPNASFQYNAYFNGLRVAYQQVAVLSDAYELLGDEYLNLPLSVRNTCYLPFYQRAFARDSFMIQPNGALPMPLMLLRMLDEALEAMADALETVGEGEDCGEQVHDKLRGVDVLLERMERCLNGIYPVMSVLKEVASSVEPEMLQEDEGLVEAREVTYNLCQERAGDFESKWTIPGGVTDCCTTIAPSASSSFLRRLPPAAPGFYHESVCVFLLTYRETLCSGRQEEGQERDFKRQGVTTWGHGRTLDTVKDPTIPERHYCERRKKPGSMATTAGKASREHPHHHSIPSQHGPRRSSGHHQGGLGPRRASQSAETAAEAKADAETETEAATPATASLPLPASKRPIGIVPRHSPADSADFASSPGPSSAHRDSLTRSPSSAARSPDTASPIYPDRAIRPLPRSRLKSRLSPEQASHIVYPPAPPPLSPTLQFSHPTVDDQRHVALGRGVPVGGHYEDSNGGCVHHCTCGDDVDSGDEEVEFDHPDYRYHTASGSMPAANGKPVDNIQQRLMAASKSGGKLPPSLSSADGYESFENTSNKKKRKIPLSSANSSLQQHQLSAEMASMGLNGSTDGTLEEDGPQAGASHPAPHGTQTQANAPVASGSGTGISGAGRGRYGRHMGWARAGERRPLGSSFSGGNGGYGAIRTPGKNGGGDIPNGVENEKGGIISQAIKSAAEQGPLTPPSAAKSAGSGGRDSRASNTTPKTQFTFHCESESANKMEQQAADQRAAYAHAQQQAQVAYQQQRDAQVKYAQAAYNTPGSYPAPAGSVPVNGRMASGGQVPAVGRPGQGTQTAPNMRQATNMPSNGSRPPPPPAGHPGQAPLPPNQHGQQSAPPPKPKPRRRPSKEYALAARQRQLQQEYTNYHHRPTKDNLWICEFCEYEDIFGVPPLAMIRRYEIRDRQERKKAEEKKRLLEKARAKGRKGKKGKGKNNNGGNAGQQGGAHAANGQQQHPDDGAYGHGDHLGPPPPGEEEFYDDDEEEEYEDGEYGDEYEPTGPDDGHGYYSPPPPPAGTPSVHHQARAVASGPPPG</sequence>
<proteinExistence type="predicted"/>
<feature type="compositionally biased region" description="Low complexity" evidence="1">
    <location>
        <begin position="1251"/>
        <end position="1260"/>
    </location>
</feature>
<dbReference type="EMBL" id="QWIT01000924">
    <property type="protein sequence ID" value="RMZ19821.1"/>
    <property type="molecule type" value="Genomic_DNA"/>
</dbReference>
<feature type="compositionally biased region" description="Pro residues" evidence="1">
    <location>
        <begin position="1118"/>
        <end position="1134"/>
    </location>
</feature>
<feature type="region of interest" description="Disordered" evidence="1">
    <location>
        <begin position="821"/>
        <end position="921"/>
    </location>
</feature>
<feature type="region of interest" description="Disordered" evidence="1">
    <location>
        <begin position="1069"/>
        <end position="1156"/>
    </location>
</feature>
<feature type="compositionally biased region" description="Low complexity" evidence="1">
    <location>
        <begin position="663"/>
        <end position="676"/>
    </location>
</feature>
<protein>
    <submittedName>
        <fullName evidence="2">Uncharacterized protein</fullName>
    </submittedName>
</protein>
<evidence type="ECO:0000313" key="2">
    <source>
        <dbReference type="EMBL" id="RMZ19821.1"/>
    </source>
</evidence>
<feature type="compositionally biased region" description="Polar residues" evidence="1">
    <location>
        <begin position="1098"/>
        <end position="1117"/>
    </location>
</feature>
<dbReference type="VEuPathDB" id="FungiDB:BTJ68_06812"/>
<feature type="compositionally biased region" description="Low complexity" evidence="1">
    <location>
        <begin position="1"/>
        <end position="13"/>
    </location>
</feature>
<feature type="region of interest" description="Disordered" evidence="1">
    <location>
        <begin position="1"/>
        <end position="27"/>
    </location>
</feature>
<evidence type="ECO:0000256" key="1">
    <source>
        <dbReference type="SAM" id="MobiDB-lite"/>
    </source>
</evidence>
<feature type="compositionally biased region" description="Basic residues" evidence="1">
    <location>
        <begin position="1228"/>
        <end position="1238"/>
    </location>
</feature>
<feature type="compositionally biased region" description="Basic and acidic residues" evidence="1">
    <location>
        <begin position="553"/>
        <end position="568"/>
    </location>
</feature>
<accession>A0A3M7I2Q4</accession>
<reference evidence="2 3" key="1">
    <citation type="journal article" date="2018" name="BMC Genomics">
        <title>Genomic evidence for intraspecific hybridization in a clonal and extremely halotolerant yeast.</title>
        <authorList>
            <person name="Gostincar C."/>
            <person name="Stajich J.E."/>
            <person name="Zupancic J."/>
            <person name="Zalar P."/>
            <person name="Gunde-Cimerman N."/>
        </authorList>
    </citation>
    <scope>NUCLEOTIDE SEQUENCE [LARGE SCALE GENOMIC DNA]</scope>
    <source>
        <strain evidence="2 3">EXF-120</strain>
    </source>
</reference>
<dbReference type="Proteomes" id="UP000281677">
    <property type="component" value="Unassembled WGS sequence"/>
</dbReference>
<feature type="region of interest" description="Disordered" evidence="1">
    <location>
        <begin position="551"/>
        <end position="742"/>
    </location>
</feature>
<feature type="compositionally biased region" description="Basic and acidic residues" evidence="1">
    <location>
        <begin position="1261"/>
        <end position="1272"/>
    </location>
</feature>
<feature type="compositionally biased region" description="Polar residues" evidence="1">
    <location>
        <begin position="855"/>
        <end position="866"/>
    </location>
</feature>
<organism evidence="2 3">
    <name type="scientific">Hortaea werneckii</name>
    <name type="common">Black yeast</name>
    <name type="synonym">Cladosporium werneckii</name>
    <dbReference type="NCBI Taxonomy" id="91943"/>
    <lineage>
        <taxon>Eukaryota</taxon>
        <taxon>Fungi</taxon>
        <taxon>Dikarya</taxon>
        <taxon>Ascomycota</taxon>
        <taxon>Pezizomycotina</taxon>
        <taxon>Dothideomycetes</taxon>
        <taxon>Dothideomycetidae</taxon>
        <taxon>Mycosphaerellales</taxon>
        <taxon>Teratosphaeriaceae</taxon>
        <taxon>Hortaea</taxon>
    </lineage>
</organism>
<evidence type="ECO:0000313" key="3">
    <source>
        <dbReference type="Proteomes" id="UP000281677"/>
    </source>
</evidence>
<feature type="compositionally biased region" description="Basic residues" evidence="1">
    <location>
        <begin position="589"/>
        <end position="606"/>
    </location>
</feature>